<dbReference type="RefSeq" id="WP_174137612.1">
    <property type="nucleotide sequence ID" value="NZ_JABUFE010000004.1"/>
</dbReference>
<organism evidence="1 2">
    <name type="scientific">Parasulfitobacter algicola</name>
    <dbReference type="NCBI Taxonomy" id="2614809"/>
    <lineage>
        <taxon>Bacteria</taxon>
        <taxon>Pseudomonadati</taxon>
        <taxon>Pseudomonadota</taxon>
        <taxon>Alphaproteobacteria</taxon>
        <taxon>Rhodobacterales</taxon>
        <taxon>Roseobacteraceae</taxon>
        <taxon>Parasulfitobacter</taxon>
    </lineage>
</organism>
<evidence type="ECO:0000313" key="2">
    <source>
        <dbReference type="Proteomes" id="UP000777935"/>
    </source>
</evidence>
<dbReference type="Proteomes" id="UP000777935">
    <property type="component" value="Unassembled WGS sequence"/>
</dbReference>
<keyword evidence="2" id="KW-1185">Reference proteome</keyword>
<evidence type="ECO:0000313" key="1">
    <source>
        <dbReference type="EMBL" id="NSX55020.1"/>
    </source>
</evidence>
<name>A0ABX2IR75_9RHOB</name>
<proteinExistence type="predicted"/>
<gene>
    <name evidence="1" type="ORF">HRQ87_09430</name>
</gene>
<dbReference type="EMBL" id="JABUFE010000004">
    <property type="protein sequence ID" value="NSX55020.1"/>
    <property type="molecule type" value="Genomic_DNA"/>
</dbReference>
<protein>
    <submittedName>
        <fullName evidence="1">Uncharacterized protein</fullName>
    </submittedName>
</protein>
<comment type="caution">
    <text evidence="1">The sequence shown here is derived from an EMBL/GenBank/DDBJ whole genome shotgun (WGS) entry which is preliminary data.</text>
</comment>
<sequence length="245" mass="26707">MELFILGFAFIALVLGVLIYWRSKSDAVDLTAPADITVPIAPVNDPLPELDKSEESFIDSVLQQANSDDPSLNTRKEEPLYAIVARDPNDDAVMIDNYSPSRDGRLSVMTSLKGDLATNITDTGDTLLFVGKKNIAILRGFPFFEIEKIHFQRIENDADFGEADKAGILLDTDTAGNSTTKMMVIDDFDPSVEKLELDTEGDHTTWTAVDRADGSGANLIYAGRVVAILKGVAAQQLSRRNVVIG</sequence>
<reference evidence="1 2" key="1">
    <citation type="submission" date="2020-06" db="EMBL/GenBank/DDBJ databases">
        <title>Sulfitobacter algicola sp. nov., isolated from green algae.</title>
        <authorList>
            <person name="Wang C."/>
        </authorList>
    </citation>
    <scope>NUCLEOTIDE SEQUENCE [LARGE SCALE GENOMIC DNA]</scope>
    <source>
        <strain evidence="1 2">1151</strain>
    </source>
</reference>
<accession>A0ABX2IR75</accession>